<evidence type="ECO:0000256" key="1">
    <source>
        <dbReference type="SAM" id="MobiDB-lite"/>
    </source>
</evidence>
<gene>
    <name evidence="2" type="ORF">Pcinc_024675</name>
</gene>
<dbReference type="Proteomes" id="UP001286313">
    <property type="component" value="Unassembled WGS sequence"/>
</dbReference>
<accession>A0AAE1KAG9</accession>
<comment type="caution">
    <text evidence="2">The sequence shown here is derived from an EMBL/GenBank/DDBJ whole genome shotgun (WGS) entry which is preliminary data.</text>
</comment>
<proteinExistence type="predicted"/>
<sequence length="164" mass="16902">MVGVTGGTKETGMVSGGRSGSGKDISNKAVKGTTAGAGGVGQTKPDKVAAAARNEGNNEGSWSYKSGGKKGMVKPKESAGMKGRGAMKKPEKPAGMKKIMKGAGLMKPTKSSGMKGKGMMKPKKPTERKGKGMMKPTKSTGMKGKGMMKPKKSSGMKGREMMKR</sequence>
<dbReference type="EMBL" id="JAWQEG010002725">
    <property type="protein sequence ID" value="KAK3870051.1"/>
    <property type="molecule type" value="Genomic_DNA"/>
</dbReference>
<feature type="compositionally biased region" description="Low complexity" evidence="1">
    <location>
        <begin position="106"/>
        <end position="117"/>
    </location>
</feature>
<protein>
    <submittedName>
        <fullName evidence="2">Uncharacterized protein</fullName>
    </submittedName>
</protein>
<name>A0AAE1KAG9_PETCI</name>
<reference evidence="2" key="1">
    <citation type="submission" date="2023-10" db="EMBL/GenBank/DDBJ databases">
        <title>Genome assemblies of two species of porcelain crab, Petrolisthes cinctipes and Petrolisthes manimaculis (Anomura: Porcellanidae).</title>
        <authorList>
            <person name="Angst P."/>
        </authorList>
    </citation>
    <scope>NUCLEOTIDE SEQUENCE</scope>
    <source>
        <strain evidence="2">PB745_01</strain>
        <tissue evidence="2">Gill</tissue>
    </source>
</reference>
<feature type="region of interest" description="Disordered" evidence="1">
    <location>
        <begin position="1"/>
        <end position="164"/>
    </location>
</feature>
<evidence type="ECO:0000313" key="2">
    <source>
        <dbReference type="EMBL" id="KAK3870051.1"/>
    </source>
</evidence>
<keyword evidence="3" id="KW-1185">Reference proteome</keyword>
<feature type="compositionally biased region" description="Low complexity" evidence="1">
    <location>
        <begin position="133"/>
        <end position="145"/>
    </location>
</feature>
<dbReference type="AlphaFoldDB" id="A0AAE1KAG9"/>
<organism evidence="2 3">
    <name type="scientific">Petrolisthes cinctipes</name>
    <name type="common">Flat porcelain crab</name>
    <dbReference type="NCBI Taxonomy" id="88211"/>
    <lineage>
        <taxon>Eukaryota</taxon>
        <taxon>Metazoa</taxon>
        <taxon>Ecdysozoa</taxon>
        <taxon>Arthropoda</taxon>
        <taxon>Crustacea</taxon>
        <taxon>Multicrustacea</taxon>
        <taxon>Malacostraca</taxon>
        <taxon>Eumalacostraca</taxon>
        <taxon>Eucarida</taxon>
        <taxon>Decapoda</taxon>
        <taxon>Pleocyemata</taxon>
        <taxon>Anomura</taxon>
        <taxon>Galatheoidea</taxon>
        <taxon>Porcellanidae</taxon>
        <taxon>Petrolisthes</taxon>
    </lineage>
</organism>
<evidence type="ECO:0000313" key="3">
    <source>
        <dbReference type="Proteomes" id="UP001286313"/>
    </source>
</evidence>